<dbReference type="SUPFAM" id="SSF56219">
    <property type="entry name" value="DNase I-like"/>
    <property type="match status" value="1"/>
</dbReference>
<dbReference type="AlphaFoldDB" id="A0A819RXT0"/>
<dbReference type="EMBL" id="CAJNRF010011937">
    <property type="protein sequence ID" value="CAF2136016.1"/>
    <property type="molecule type" value="Genomic_DNA"/>
</dbReference>
<gene>
    <name evidence="6" type="ORF">BYL167_LOCUS41435</name>
    <name evidence="1" type="ORF">CJN711_LOCUS4950</name>
    <name evidence="2" type="ORF">MBJ925_LOCUS28312</name>
    <name evidence="4" type="ORF">OVN521_LOCUS17908</name>
    <name evidence="5" type="ORF">SMN809_LOCUS40167</name>
    <name evidence="3" type="ORF">WKI299_LOCUS27337</name>
</gene>
<dbReference type="Proteomes" id="UP000676336">
    <property type="component" value="Unassembled WGS sequence"/>
</dbReference>
<dbReference type="Proteomes" id="UP000663855">
    <property type="component" value="Unassembled WGS sequence"/>
</dbReference>
<evidence type="ECO:0000313" key="2">
    <source>
        <dbReference type="EMBL" id="CAF2134762.1"/>
    </source>
</evidence>
<name>A0A819RXT0_9BILA</name>
<dbReference type="Proteomes" id="UP000663824">
    <property type="component" value="Unassembled WGS sequence"/>
</dbReference>
<dbReference type="EMBL" id="CAJOBG010003177">
    <property type="protein sequence ID" value="CAF4049671.1"/>
    <property type="molecule type" value="Genomic_DNA"/>
</dbReference>
<dbReference type="EMBL" id="CAJNRE010015135">
    <property type="protein sequence ID" value="CAF2134762.1"/>
    <property type="molecule type" value="Genomic_DNA"/>
</dbReference>
<dbReference type="InterPro" id="IPR036691">
    <property type="entry name" value="Endo/exonu/phosph_ase_sf"/>
</dbReference>
<evidence type="ECO:0000313" key="3">
    <source>
        <dbReference type="EMBL" id="CAF2136016.1"/>
    </source>
</evidence>
<dbReference type="EMBL" id="CAJOBH010105095">
    <property type="protein sequence ID" value="CAF4632791.1"/>
    <property type="molecule type" value="Genomic_DNA"/>
</dbReference>
<evidence type="ECO:0008006" key="8">
    <source>
        <dbReference type="Google" id="ProtNLM"/>
    </source>
</evidence>
<sequence>MKGLHRFGVVLIDAHKSIRSKLSSTIDNVLNLIVLEVDSDSDMFQLVACCSPPGEPIPLDIFDILLQQNPNSIFTGSLNAKHSSWSSSMENQKEQALFS</sequence>
<evidence type="ECO:0000313" key="7">
    <source>
        <dbReference type="Proteomes" id="UP000663866"/>
    </source>
</evidence>
<comment type="caution">
    <text evidence="4">The sequence shown here is derived from an EMBL/GenBank/DDBJ whole genome shotgun (WGS) entry which is preliminary data.</text>
</comment>
<dbReference type="Proteomes" id="UP000681967">
    <property type="component" value="Unassembled WGS sequence"/>
</dbReference>
<dbReference type="Gene3D" id="3.60.10.10">
    <property type="entry name" value="Endonuclease/exonuclease/phosphatase"/>
    <property type="match status" value="1"/>
</dbReference>
<organism evidence="4 7">
    <name type="scientific">Rotaria magnacalcarata</name>
    <dbReference type="NCBI Taxonomy" id="392030"/>
    <lineage>
        <taxon>Eukaryota</taxon>
        <taxon>Metazoa</taxon>
        <taxon>Spiralia</taxon>
        <taxon>Gnathifera</taxon>
        <taxon>Rotifera</taxon>
        <taxon>Eurotatoria</taxon>
        <taxon>Bdelloidea</taxon>
        <taxon>Philodinida</taxon>
        <taxon>Philodinidae</taxon>
        <taxon>Rotaria</taxon>
    </lineage>
</organism>
<dbReference type="EMBL" id="CAJOBI010109880">
    <property type="protein sequence ID" value="CAF4627713.1"/>
    <property type="molecule type" value="Genomic_DNA"/>
</dbReference>
<evidence type="ECO:0000313" key="4">
    <source>
        <dbReference type="EMBL" id="CAF4049671.1"/>
    </source>
</evidence>
<evidence type="ECO:0000313" key="5">
    <source>
        <dbReference type="EMBL" id="CAF4627713.1"/>
    </source>
</evidence>
<dbReference type="Proteomes" id="UP000663856">
    <property type="component" value="Unassembled WGS sequence"/>
</dbReference>
<proteinExistence type="predicted"/>
<accession>A0A819RXT0</accession>
<reference evidence="4" key="1">
    <citation type="submission" date="2021-02" db="EMBL/GenBank/DDBJ databases">
        <authorList>
            <person name="Nowell W R."/>
        </authorList>
    </citation>
    <scope>NUCLEOTIDE SEQUENCE</scope>
</reference>
<protein>
    <recommendedName>
        <fullName evidence="8">Endonuclease/exonuclease/phosphatase domain-containing protein</fullName>
    </recommendedName>
</protein>
<dbReference type="EMBL" id="CAJNOV010001248">
    <property type="protein sequence ID" value="CAF1055208.1"/>
    <property type="molecule type" value="Genomic_DNA"/>
</dbReference>
<keyword evidence="7" id="KW-1185">Reference proteome</keyword>
<evidence type="ECO:0000313" key="6">
    <source>
        <dbReference type="EMBL" id="CAF4632791.1"/>
    </source>
</evidence>
<dbReference type="Proteomes" id="UP000663866">
    <property type="component" value="Unassembled WGS sequence"/>
</dbReference>
<evidence type="ECO:0000313" key="1">
    <source>
        <dbReference type="EMBL" id="CAF1055208.1"/>
    </source>
</evidence>